<organism evidence="6 7">
    <name type="scientific">Tetzosporium hominis</name>
    <dbReference type="NCBI Taxonomy" id="2020506"/>
    <lineage>
        <taxon>Bacteria</taxon>
        <taxon>Bacillati</taxon>
        <taxon>Bacillota</taxon>
        <taxon>Bacilli</taxon>
        <taxon>Bacillales</taxon>
        <taxon>Caryophanaceae</taxon>
        <taxon>Tetzosporium</taxon>
    </lineage>
</organism>
<dbReference type="GO" id="GO:0004066">
    <property type="term" value="F:asparagine synthase (glutamine-hydrolyzing) activity"/>
    <property type="evidence" value="ECO:0007669"/>
    <property type="project" value="UniProtKB-EC"/>
</dbReference>
<dbReference type="PANTHER" id="PTHR43284:SF1">
    <property type="entry name" value="ASPARAGINE SYNTHETASE"/>
    <property type="match status" value="1"/>
</dbReference>
<dbReference type="SUPFAM" id="SSF56235">
    <property type="entry name" value="N-terminal nucleophile aminohydrolases (Ntn hydrolases)"/>
    <property type="match status" value="1"/>
</dbReference>
<comment type="caution">
    <text evidence="6">The sequence shown here is derived from an EMBL/GenBank/DDBJ whole genome shotgun (WGS) entry which is preliminary data.</text>
</comment>
<dbReference type="EMBL" id="NOKQ01000217">
    <property type="protein sequence ID" value="OZS77897.1"/>
    <property type="molecule type" value="Genomic_DNA"/>
</dbReference>
<dbReference type="RefSeq" id="WP_094943130.1">
    <property type="nucleotide sequence ID" value="NZ_NOKQ01000217.1"/>
</dbReference>
<evidence type="ECO:0000259" key="5">
    <source>
        <dbReference type="PROSITE" id="PS51278"/>
    </source>
</evidence>
<dbReference type="GO" id="GO:0006529">
    <property type="term" value="P:asparagine biosynthetic process"/>
    <property type="evidence" value="ECO:0007669"/>
    <property type="project" value="UniProtKB-KW"/>
</dbReference>
<protein>
    <recommendedName>
        <fullName evidence="2">asparagine synthase (glutamine-hydrolyzing)</fullName>
        <ecNumber evidence="2">6.3.5.4</ecNumber>
    </recommendedName>
</protein>
<keyword evidence="3" id="KW-0061">Asparagine biosynthesis</keyword>
<accession>A0A264W4D4</accession>
<dbReference type="Gene3D" id="3.60.20.10">
    <property type="entry name" value="Glutamine Phosphoribosylpyrophosphate, subunit 1, domain 1"/>
    <property type="match status" value="1"/>
</dbReference>
<keyword evidence="7" id="KW-1185">Reference proteome</keyword>
<dbReference type="InterPro" id="IPR017932">
    <property type="entry name" value="GATase_2_dom"/>
</dbReference>
<keyword evidence="3" id="KW-0028">Amino-acid biosynthesis</keyword>
<gene>
    <name evidence="6" type="ORF">CF394_09075</name>
</gene>
<evidence type="ECO:0000256" key="3">
    <source>
        <dbReference type="ARBA" id="ARBA00022888"/>
    </source>
</evidence>
<evidence type="ECO:0000313" key="7">
    <source>
        <dbReference type="Proteomes" id="UP000217065"/>
    </source>
</evidence>
<dbReference type="AlphaFoldDB" id="A0A264W4D4"/>
<evidence type="ECO:0000256" key="4">
    <source>
        <dbReference type="ARBA" id="ARBA00048741"/>
    </source>
</evidence>
<dbReference type="EC" id="6.3.5.4" evidence="2"/>
<evidence type="ECO:0000313" key="6">
    <source>
        <dbReference type="EMBL" id="OZS77897.1"/>
    </source>
</evidence>
<dbReference type="PROSITE" id="PS51278">
    <property type="entry name" value="GATASE_TYPE_2"/>
    <property type="match status" value="1"/>
</dbReference>
<feature type="domain" description="Glutamine amidotransferase type-2" evidence="5">
    <location>
        <begin position="2"/>
        <end position="68"/>
    </location>
</feature>
<comment type="pathway">
    <text evidence="1">Amino-acid biosynthesis; L-asparagine biosynthesis; L-asparagine from L-aspartate (L-Gln route): step 1/1.</text>
</comment>
<name>A0A264W4D4_9BACL</name>
<reference evidence="6 7" key="1">
    <citation type="submission" date="2017-07" db="EMBL/GenBank/DDBJ databases">
        <title>Tetzosporium hominis gen.nov. sp.nov.</title>
        <authorList>
            <person name="Tetz G."/>
            <person name="Tetz V."/>
        </authorList>
    </citation>
    <scope>NUCLEOTIDE SEQUENCE [LARGE SCALE GENOMIC DNA]</scope>
    <source>
        <strain evidence="6 7">VT-49</strain>
    </source>
</reference>
<dbReference type="OrthoDB" id="9763290at2"/>
<dbReference type="InterPro" id="IPR051786">
    <property type="entry name" value="ASN_synthetase/amidase"/>
</dbReference>
<dbReference type="PANTHER" id="PTHR43284">
    <property type="entry name" value="ASPARAGINE SYNTHETASE (GLUTAMINE-HYDROLYZING)"/>
    <property type="match status" value="1"/>
</dbReference>
<sequence>MCGIAGIIHYSNPIDPQLIQNMTETLHARGPDATGYWNDTHCSFGHKRLIVVDPSGGVQPFSWGSYHF</sequence>
<evidence type="ECO:0000256" key="2">
    <source>
        <dbReference type="ARBA" id="ARBA00012737"/>
    </source>
</evidence>
<evidence type="ECO:0000256" key="1">
    <source>
        <dbReference type="ARBA" id="ARBA00005187"/>
    </source>
</evidence>
<proteinExistence type="predicted"/>
<dbReference type="Proteomes" id="UP000217065">
    <property type="component" value="Unassembled WGS sequence"/>
</dbReference>
<comment type="catalytic activity">
    <reaction evidence="4">
        <text>L-aspartate + L-glutamine + ATP + H2O = L-asparagine + L-glutamate + AMP + diphosphate + H(+)</text>
        <dbReference type="Rhea" id="RHEA:12228"/>
        <dbReference type="ChEBI" id="CHEBI:15377"/>
        <dbReference type="ChEBI" id="CHEBI:15378"/>
        <dbReference type="ChEBI" id="CHEBI:29985"/>
        <dbReference type="ChEBI" id="CHEBI:29991"/>
        <dbReference type="ChEBI" id="CHEBI:30616"/>
        <dbReference type="ChEBI" id="CHEBI:33019"/>
        <dbReference type="ChEBI" id="CHEBI:58048"/>
        <dbReference type="ChEBI" id="CHEBI:58359"/>
        <dbReference type="ChEBI" id="CHEBI:456215"/>
        <dbReference type="EC" id="6.3.5.4"/>
    </reaction>
</comment>
<dbReference type="InterPro" id="IPR029055">
    <property type="entry name" value="Ntn_hydrolases_N"/>
</dbReference>